<dbReference type="STRING" id="1527607.SAMN05428957_101537"/>
<dbReference type="Proteomes" id="UP000198552">
    <property type="component" value="Unassembled WGS sequence"/>
</dbReference>
<dbReference type="Gene3D" id="1.25.40.380">
    <property type="entry name" value="Protein of unknown function DUF1810"/>
    <property type="match status" value="1"/>
</dbReference>
<dbReference type="Pfam" id="PF08837">
    <property type="entry name" value="DUF1810"/>
    <property type="match status" value="1"/>
</dbReference>
<organism evidence="1 2">
    <name type="scientific">Oryzisolibacter propanilivorax</name>
    <dbReference type="NCBI Taxonomy" id="1527607"/>
    <lineage>
        <taxon>Bacteria</taxon>
        <taxon>Pseudomonadati</taxon>
        <taxon>Pseudomonadota</taxon>
        <taxon>Betaproteobacteria</taxon>
        <taxon>Burkholderiales</taxon>
        <taxon>Comamonadaceae</taxon>
        <taxon>Oryzisolibacter</taxon>
    </lineage>
</organism>
<reference evidence="2" key="1">
    <citation type="submission" date="2016-10" db="EMBL/GenBank/DDBJ databases">
        <authorList>
            <person name="Varghese N."/>
            <person name="Submissions S."/>
        </authorList>
    </citation>
    <scope>NUCLEOTIDE SEQUENCE [LARGE SCALE GENOMIC DNA]</scope>
    <source>
        <strain evidence="2">EPL6</strain>
    </source>
</reference>
<dbReference type="EMBL" id="FNHP01000001">
    <property type="protein sequence ID" value="SDM00461.1"/>
    <property type="molecule type" value="Genomic_DNA"/>
</dbReference>
<sequence>MSHMGTGRFSLENATMDPIASDTAELERFVQAQAHDYAQALAELRAGAKRSHWIWYVLPQLRALGRSHNAQFYGLADAAEARAYAAHPLLGARLVECVRALLSHPERTAVQMLGEVDALKLRSCLTLFAQVAPQQPEFAQALQVFYAGQPDALTLQLLQDDRQTSPRS</sequence>
<evidence type="ECO:0000313" key="1">
    <source>
        <dbReference type="EMBL" id="SDM00461.1"/>
    </source>
</evidence>
<dbReference type="SUPFAM" id="SSF140736">
    <property type="entry name" value="Rv1873-like"/>
    <property type="match status" value="1"/>
</dbReference>
<proteinExistence type="predicted"/>
<accession>A0A1G9PPQ1</accession>
<dbReference type="PIRSF" id="PIRSF008546">
    <property type="entry name" value="UCP008546"/>
    <property type="match status" value="1"/>
</dbReference>
<dbReference type="InterPro" id="IPR036287">
    <property type="entry name" value="Rv1873-like_sf"/>
</dbReference>
<keyword evidence="2" id="KW-1185">Reference proteome</keyword>
<dbReference type="AlphaFoldDB" id="A0A1G9PPQ1"/>
<dbReference type="InterPro" id="IPR014937">
    <property type="entry name" value="DUF1810"/>
</dbReference>
<protein>
    <submittedName>
        <fullName evidence="1">Uncharacterized protein, DUF1810 family</fullName>
    </submittedName>
</protein>
<evidence type="ECO:0000313" key="2">
    <source>
        <dbReference type="Proteomes" id="UP000198552"/>
    </source>
</evidence>
<name>A0A1G9PPQ1_9BURK</name>
<gene>
    <name evidence="1" type="ORF">SAMN05428957_101537</name>
</gene>